<dbReference type="GO" id="GO:0010181">
    <property type="term" value="F:FMN binding"/>
    <property type="evidence" value="ECO:0007669"/>
    <property type="project" value="TreeGrafter"/>
</dbReference>
<sequence>MSTFGSMFRVTTYGESHCASVGCIVDGCPPGMPLGNSDLQPQLTRRRPGQSALTTPRNEADEVAIQSGVEAGVTLGTPIGMLVRNKDQRPHDYTETDHYPRPSHADWTYLLKYGIKASSGGGRSSARETIGRVAAGAIAEKYLKLAHNIEIVAFVSSVGKVHMPTSKRDDDTDDEDYLALLRSISRETVDQNTIRCPHPETAKAMEERVMLAKQNNDSIGGTVTCVIRNAPFGLGEPVFDKLEALLAHAMLSIPATKGFEIGSGFRGTELAGSKHNDAFIRKADGSLGTKTNRSGGIQGGISNGEDIYFKVAFKSPATISQDQATAKYDGQDGVLNTRGRHDPCVVPRAVPIVEAMAALVIIELVPPSSRVRQVRAISADLRRFPTCSRQQFCLDSKCPTSFRRRLAAASDPFAPFNVVADEATVRKGRRRNGPELSWVNVDLEGTSFWELTGELVLVLSCLVVVSLAQKSACKLSLHAFTCDPVLPETGTVTSALPYHRLLGNREGVARPEMPRQDVRSLMPTQSLSLPPSSSSSFSPFSLHCTALYGYRPMRTPAAGPLAIDVTPQLPAFSSSFADFLENRQRPKSPDQPRRAATIPYSIPKAGPRTGKHRFCVCHDYKGGYSELEDERGYTFNWWHLVDSFIYFAHHRVSPPPRAWILAAHRHGVKMLGTLIFEGDDGAQDLSKLLELSNEGFVPRLAATSRSYADGLIDVCLEQGFEGWLVNVEVPFFEGQEPKQMQALLLWLQYLKDEARRRIGAGSEILWSVYHASKQDHVTSFGPRHIDFSSLGTFGRYDAVNLLGLEWQNELNDCTLPFAEIADSIFLNYWWRDKQIEATTLKFAENWPTLEMEQIYFGLDVWGRGQFGGGGFGSWIALDLLDRVTKTSLQNVAPGLSTEVGYPVAVFAPGWTVESLGHELTDPRGYDEWFADDAHLWIGTPQAPKTLPPPSPVGKIDVTPSATEQNTPHTSAPLVAPNHADTANQTARDLTILKSTLAASLLKQMFKPLSTYALERSRPPPNLNGFFWTCFCRGSGHGFFIEGNKEATWDKGWTNLNLTFPFPCLAIPSTNEGIMTDLVEDEAWFGPCSLRIESTCSETRRVAISATAIPLIKGQYARIKIMWKELSPSTTTGNGELGLFASDAGGRLRFSDLRPTEEARGWRAVSARIESDADTTITSCAVEVSGGSKVLIGSVYLTGDASRSGSSVVTGARWASSNERIEWEVDVGPDSRSQSSSASSSLMYTVWSIPYGNEPTLLGVTPDQCFALSRSNFSEPARRVGVRPMANDGTLGSLAVVDHKSLDRT</sequence>
<evidence type="ECO:0000256" key="7">
    <source>
        <dbReference type="ARBA" id="ARBA00023239"/>
    </source>
</evidence>
<accession>A0A238FDX8</accession>
<dbReference type="CDD" id="cd07304">
    <property type="entry name" value="Chorismate_synthase"/>
    <property type="match status" value="1"/>
</dbReference>
<dbReference type="STRING" id="269621.A0A238FDX8"/>
<dbReference type="UniPathway" id="UPA00053">
    <property type="reaction ID" value="UER00090"/>
</dbReference>
<dbReference type="GO" id="GO:0009073">
    <property type="term" value="P:aromatic amino acid family biosynthetic process"/>
    <property type="evidence" value="ECO:0007669"/>
    <property type="project" value="UniProtKB-KW"/>
</dbReference>
<evidence type="ECO:0000256" key="4">
    <source>
        <dbReference type="ARBA" id="ARBA00013036"/>
    </source>
</evidence>
<keyword evidence="6 8" id="KW-0057">Aromatic amino acid biosynthesis</keyword>
<dbReference type="SUPFAM" id="SSF103263">
    <property type="entry name" value="Chorismate synthase, AroC"/>
    <property type="match status" value="1"/>
</dbReference>
<dbReference type="PROSITE" id="PS00787">
    <property type="entry name" value="CHORISMATE_SYNTHASE_1"/>
    <property type="match status" value="1"/>
</dbReference>
<evidence type="ECO:0000256" key="3">
    <source>
        <dbReference type="ARBA" id="ARBA00011881"/>
    </source>
</evidence>
<dbReference type="Pfam" id="PF03644">
    <property type="entry name" value="Glyco_hydro_85"/>
    <property type="match status" value="1"/>
</dbReference>
<feature type="domain" description="Cytosolic endo-beta-N-acetylglucosaminidase TIM barrel" evidence="10">
    <location>
        <begin position="627"/>
        <end position="1037"/>
    </location>
</feature>
<evidence type="ECO:0000313" key="12">
    <source>
        <dbReference type="Proteomes" id="UP000198372"/>
    </source>
</evidence>
<comment type="cofactor">
    <cofactor evidence="8">
        <name>FMNH2</name>
        <dbReference type="ChEBI" id="CHEBI:57618"/>
    </cofactor>
    <text evidence="8">Reduced FMN (FMNH(2)).</text>
</comment>
<dbReference type="EMBL" id="FMSP01000006">
    <property type="protein sequence ID" value="SCV70999.1"/>
    <property type="molecule type" value="Genomic_DNA"/>
</dbReference>
<dbReference type="HAMAP" id="MF_00300">
    <property type="entry name" value="Chorismate_synth"/>
    <property type="match status" value="1"/>
</dbReference>
<dbReference type="InterPro" id="IPR005201">
    <property type="entry name" value="TIM_ENGase"/>
</dbReference>
<evidence type="ECO:0000313" key="11">
    <source>
        <dbReference type="EMBL" id="SCV70999.1"/>
    </source>
</evidence>
<protein>
    <recommendedName>
        <fullName evidence="4 8">Chorismate synthase</fullName>
        <ecNumber evidence="4 8">4.2.3.5</ecNumber>
    </recommendedName>
</protein>
<dbReference type="GO" id="GO:0033925">
    <property type="term" value="F:mannosyl-glycoprotein endo-beta-N-acetylglucosaminidase activity"/>
    <property type="evidence" value="ECO:0007669"/>
    <property type="project" value="InterPro"/>
</dbReference>
<evidence type="ECO:0000256" key="1">
    <source>
        <dbReference type="ARBA" id="ARBA00005044"/>
    </source>
</evidence>
<keyword evidence="7 8" id="KW-0456">Lyase</keyword>
<dbReference type="GO" id="GO:0008652">
    <property type="term" value="P:amino acid biosynthetic process"/>
    <property type="evidence" value="ECO:0007669"/>
    <property type="project" value="UniProtKB-KW"/>
</dbReference>
<dbReference type="InterPro" id="IPR000453">
    <property type="entry name" value="Chorismate_synth"/>
</dbReference>
<comment type="subunit">
    <text evidence="3">Homotetramer.</text>
</comment>
<evidence type="ECO:0000256" key="9">
    <source>
        <dbReference type="SAM" id="MobiDB-lite"/>
    </source>
</evidence>
<feature type="region of interest" description="Disordered" evidence="9">
    <location>
        <begin position="956"/>
        <end position="977"/>
    </location>
</feature>
<dbReference type="EC" id="4.2.3.5" evidence="4 8"/>
<feature type="region of interest" description="Disordered" evidence="9">
    <location>
        <begin position="35"/>
        <end position="58"/>
    </location>
</feature>
<organism evidence="11 12">
    <name type="scientific">Microbotryum intermedium</name>
    <dbReference type="NCBI Taxonomy" id="269621"/>
    <lineage>
        <taxon>Eukaryota</taxon>
        <taxon>Fungi</taxon>
        <taxon>Dikarya</taxon>
        <taxon>Basidiomycota</taxon>
        <taxon>Pucciniomycotina</taxon>
        <taxon>Microbotryomycetes</taxon>
        <taxon>Microbotryales</taxon>
        <taxon>Microbotryaceae</taxon>
        <taxon>Microbotryum</taxon>
    </lineage>
</organism>
<evidence type="ECO:0000256" key="6">
    <source>
        <dbReference type="ARBA" id="ARBA00023141"/>
    </source>
</evidence>
<dbReference type="Gene3D" id="3.60.150.10">
    <property type="entry name" value="Chorismate synthase AroC"/>
    <property type="match status" value="1"/>
</dbReference>
<dbReference type="Pfam" id="PF01264">
    <property type="entry name" value="Chorismate_synt"/>
    <property type="match status" value="1"/>
</dbReference>
<dbReference type="PANTHER" id="PTHR21085">
    <property type="entry name" value="CHORISMATE SYNTHASE"/>
    <property type="match status" value="1"/>
</dbReference>
<dbReference type="Gene3D" id="2.60.120.260">
    <property type="entry name" value="Galactose-binding domain-like"/>
    <property type="match status" value="1"/>
</dbReference>
<dbReference type="OrthoDB" id="284473at2759"/>
<dbReference type="FunFam" id="3.60.150.10:FF:000004">
    <property type="entry name" value="Chorismate synthase"/>
    <property type="match status" value="1"/>
</dbReference>
<dbReference type="Proteomes" id="UP000198372">
    <property type="component" value="Unassembled WGS sequence"/>
</dbReference>
<comment type="pathway">
    <text evidence="1 8">Metabolic intermediate biosynthesis; chorismate biosynthesis; chorismate from D-erythrose 4-phosphate and phosphoenolpyruvate: step 7/7.</text>
</comment>
<proteinExistence type="inferred from homology"/>
<dbReference type="PROSITE" id="PS00788">
    <property type="entry name" value="CHORISMATE_SYNTHASE_2"/>
    <property type="match status" value="1"/>
</dbReference>
<comment type="similarity">
    <text evidence="2 8">Belongs to the chorismate synthase family.</text>
</comment>
<dbReference type="PROSITE" id="PS00789">
    <property type="entry name" value="CHORISMATE_SYNTHASE_3"/>
    <property type="match status" value="1"/>
</dbReference>
<evidence type="ECO:0000256" key="5">
    <source>
        <dbReference type="ARBA" id="ARBA00022605"/>
    </source>
</evidence>
<dbReference type="PANTHER" id="PTHR21085:SF0">
    <property type="entry name" value="CHORISMATE SYNTHASE"/>
    <property type="match status" value="1"/>
</dbReference>
<dbReference type="GO" id="GO:0005829">
    <property type="term" value="C:cytosol"/>
    <property type="evidence" value="ECO:0007669"/>
    <property type="project" value="TreeGrafter"/>
</dbReference>
<evidence type="ECO:0000256" key="8">
    <source>
        <dbReference type="RuleBase" id="RU000605"/>
    </source>
</evidence>
<dbReference type="GO" id="GO:0004107">
    <property type="term" value="F:chorismate synthase activity"/>
    <property type="evidence" value="ECO:0007669"/>
    <property type="project" value="UniProtKB-EC"/>
</dbReference>
<dbReference type="NCBIfam" id="NF003793">
    <property type="entry name" value="PRK05382.1"/>
    <property type="match status" value="1"/>
</dbReference>
<evidence type="ECO:0000256" key="2">
    <source>
        <dbReference type="ARBA" id="ARBA00008014"/>
    </source>
</evidence>
<dbReference type="InterPro" id="IPR035904">
    <property type="entry name" value="Chorismate_synth_AroC_sf"/>
</dbReference>
<dbReference type="InterPro" id="IPR020541">
    <property type="entry name" value="Chorismate_synthase_CS"/>
</dbReference>
<gene>
    <name evidence="11" type="ORF">BQ2448_3761</name>
</gene>
<feature type="compositionally biased region" description="Polar residues" evidence="9">
    <location>
        <begin position="959"/>
        <end position="969"/>
    </location>
</feature>
<dbReference type="NCBIfam" id="TIGR00033">
    <property type="entry name" value="aroC"/>
    <property type="match status" value="1"/>
</dbReference>
<name>A0A238FDX8_9BASI</name>
<dbReference type="GO" id="GO:0009423">
    <property type="term" value="P:chorismate biosynthetic process"/>
    <property type="evidence" value="ECO:0007669"/>
    <property type="project" value="UniProtKB-UniPathway"/>
</dbReference>
<comment type="catalytic activity">
    <reaction evidence="8">
        <text>5-O-(1-carboxyvinyl)-3-phosphoshikimate = chorismate + phosphate</text>
        <dbReference type="Rhea" id="RHEA:21020"/>
        <dbReference type="ChEBI" id="CHEBI:29748"/>
        <dbReference type="ChEBI" id="CHEBI:43474"/>
        <dbReference type="ChEBI" id="CHEBI:57701"/>
        <dbReference type="EC" id="4.2.3.5"/>
    </reaction>
</comment>
<dbReference type="Gene3D" id="3.20.20.80">
    <property type="entry name" value="Glycosidases"/>
    <property type="match status" value="1"/>
</dbReference>
<reference evidence="12" key="1">
    <citation type="submission" date="2016-09" db="EMBL/GenBank/DDBJ databases">
        <authorList>
            <person name="Jeantristanb JTB J.-T."/>
            <person name="Ricardo R."/>
        </authorList>
    </citation>
    <scope>NUCLEOTIDE SEQUENCE [LARGE SCALE GENOMIC DNA]</scope>
</reference>
<evidence type="ECO:0000259" key="10">
    <source>
        <dbReference type="Pfam" id="PF03644"/>
    </source>
</evidence>
<keyword evidence="12" id="KW-1185">Reference proteome</keyword>
<keyword evidence="5 8" id="KW-0028">Amino-acid biosynthesis</keyword>